<evidence type="ECO:0000313" key="1">
    <source>
        <dbReference type="EMBL" id="MPN49500.1"/>
    </source>
</evidence>
<proteinExistence type="predicted"/>
<organism evidence="1">
    <name type="scientific">bioreactor metagenome</name>
    <dbReference type="NCBI Taxonomy" id="1076179"/>
    <lineage>
        <taxon>unclassified sequences</taxon>
        <taxon>metagenomes</taxon>
        <taxon>ecological metagenomes</taxon>
    </lineage>
</organism>
<sequence>MAVSNDPNQQAKIASMKNDIGSKNLDNIQSAVGEALIRQNQINYGANNIAKAFGYR</sequence>
<gene>
    <name evidence="1" type="ORF">SDC9_197121</name>
</gene>
<accession>A0A645IEF0</accession>
<dbReference type="EMBL" id="VSSQ01112804">
    <property type="protein sequence ID" value="MPN49500.1"/>
    <property type="molecule type" value="Genomic_DNA"/>
</dbReference>
<comment type="caution">
    <text evidence="1">The sequence shown here is derived from an EMBL/GenBank/DDBJ whole genome shotgun (WGS) entry which is preliminary data.</text>
</comment>
<reference evidence="1" key="1">
    <citation type="submission" date="2019-08" db="EMBL/GenBank/DDBJ databases">
        <authorList>
            <person name="Kucharzyk K."/>
            <person name="Murdoch R.W."/>
            <person name="Higgins S."/>
            <person name="Loffler F."/>
        </authorList>
    </citation>
    <scope>NUCLEOTIDE SEQUENCE</scope>
</reference>
<protein>
    <submittedName>
        <fullName evidence="1">Uncharacterized protein</fullName>
    </submittedName>
</protein>
<dbReference type="AlphaFoldDB" id="A0A645IEF0"/>
<name>A0A645IEF0_9ZZZZ</name>